<evidence type="ECO:0000313" key="8">
    <source>
        <dbReference type="EMBL" id="TKK70906.1"/>
    </source>
</evidence>
<feature type="active site" description="Proton donor" evidence="6">
    <location>
        <position position="104"/>
    </location>
</feature>
<evidence type="ECO:0000259" key="7">
    <source>
        <dbReference type="Pfam" id="PF00551"/>
    </source>
</evidence>
<dbReference type="CDD" id="cd08645">
    <property type="entry name" value="FMT_core_GART"/>
    <property type="match status" value="1"/>
</dbReference>
<comment type="caution">
    <text evidence="6">Lacks conserved residue(s) required for the propagation of feature annotation.</text>
</comment>
<dbReference type="InterPro" id="IPR004607">
    <property type="entry name" value="GART"/>
</dbReference>
<organism evidence="8 9">
    <name type="scientific">Ilyomonas limi</name>
    <dbReference type="NCBI Taxonomy" id="2575867"/>
    <lineage>
        <taxon>Bacteria</taxon>
        <taxon>Pseudomonadati</taxon>
        <taxon>Bacteroidota</taxon>
        <taxon>Chitinophagia</taxon>
        <taxon>Chitinophagales</taxon>
        <taxon>Chitinophagaceae</taxon>
        <taxon>Ilyomonas</taxon>
    </lineage>
</organism>
<evidence type="ECO:0000256" key="5">
    <source>
        <dbReference type="ARBA" id="ARBA00047664"/>
    </source>
</evidence>
<evidence type="ECO:0000256" key="6">
    <source>
        <dbReference type="HAMAP-Rule" id="MF_01930"/>
    </source>
</evidence>
<gene>
    <name evidence="6 8" type="primary">purN</name>
    <name evidence="8" type="ORF">FC093_04215</name>
</gene>
<evidence type="ECO:0000313" key="9">
    <source>
        <dbReference type="Proteomes" id="UP000305848"/>
    </source>
</evidence>
<dbReference type="InterPro" id="IPR001555">
    <property type="entry name" value="GART_AS"/>
</dbReference>
<sequence>MKRIAIFASGAGSNAKKIIEYFTHHAAIQVALIVCNKPGAGVLSVATHYGIPTLLIEKEQFFRGNAYVDELKAAHIDFIILAGFLWKIPSALIQAYPNKIINIHPALLPKYGGKGMYGQFVHEAVLAARELESGITVHLVDELYDHGQMVFQAQCPVLPGDTAATLAQRIHALEHKHYPEVIEQFIMQH</sequence>
<accession>A0A4U3LA62</accession>
<feature type="domain" description="Formyl transferase N-terminal" evidence="7">
    <location>
        <begin position="2"/>
        <end position="182"/>
    </location>
</feature>
<dbReference type="GO" id="GO:0004644">
    <property type="term" value="F:phosphoribosylglycinamide formyltransferase activity"/>
    <property type="evidence" value="ECO:0007669"/>
    <property type="project" value="UniProtKB-UniRule"/>
</dbReference>
<dbReference type="HAMAP" id="MF_01930">
    <property type="entry name" value="PurN"/>
    <property type="match status" value="1"/>
</dbReference>
<keyword evidence="9" id="KW-1185">Reference proteome</keyword>
<dbReference type="GO" id="GO:0005829">
    <property type="term" value="C:cytosol"/>
    <property type="evidence" value="ECO:0007669"/>
    <property type="project" value="TreeGrafter"/>
</dbReference>
<feature type="binding site" evidence="6">
    <location>
        <begin position="12"/>
        <end position="14"/>
    </location>
    <ligand>
        <name>N(1)-(5-phospho-beta-D-ribosyl)glycinamide</name>
        <dbReference type="ChEBI" id="CHEBI:143788"/>
    </ligand>
</feature>
<dbReference type="RefSeq" id="WP_137260505.1">
    <property type="nucleotide sequence ID" value="NZ_SZQL01000002.1"/>
</dbReference>
<dbReference type="NCBIfam" id="TIGR00639">
    <property type="entry name" value="PurN"/>
    <property type="match status" value="1"/>
</dbReference>
<dbReference type="InterPro" id="IPR036477">
    <property type="entry name" value="Formyl_transf_N_sf"/>
</dbReference>
<comment type="similarity">
    <text evidence="4 6">Belongs to the GART family.</text>
</comment>
<evidence type="ECO:0000256" key="1">
    <source>
        <dbReference type="ARBA" id="ARBA00005054"/>
    </source>
</evidence>
<evidence type="ECO:0000256" key="3">
    <source>
        <dbReference type="ARBA" id="ARBA00022755"/>
    </source>
</evidence>
<feature type="site" description="Raises pKa of active site His" evidence="6">
    <location>
        <position position="145"/>
    </location>
</feature>
<dbReference type="UniPathway" id="UPA00074">
    <property type="reaction ID" value="UER00126"/>
</dbReference>
<dbReference type="SUPFAM" id="SSF53328">
    <property type="entry name" value="Formyltransferase"/>
    <property type="match status" value="1"/>
</dbReference>
<dbReference type="Proteomes" id="UP000305848">
    <property type="component" value="Unassembled WGS sequence"/>
</dbReference>
<evidence type="ECO:0000256" key="2">
    <source>
        <dbReference type="ARBA" id="ARBA00022679"/>
    </source>
</evidence>
<dbReference type="GO" id="GO:0006189">
    <property type="term" value="P:'de novo' IMP biosynthetic process"/>
    <property type="evidence" value="ECO:0007669"/>
    <property type="project" value="UniProtKB-UniRule"/>
</dbReference>
<comment type="caution">
    <text evidence="8">The sequence shown here is derived from an EMBL/GenBank/DDBJ whole genome shotgun (WGS) entry which is preliminary data.</text>
</comment>
<dbReference type="InterPro" id="IPR002376">
    <property type="entry name" value="Formyl_transf_N"/>
</dbReference>
<name>A0A4U3LA62_9BACT</name>
<feature type="binding site" evidence="6">
    <location>
        <position position="102"/>
    </location>
    <ligand>
        <name>(6R)-10-formyltetrahydrofolate</name>
        <dbReference type="ChEBI" id="CHEBI:195366"/>
    </ligand>
</feature>
<comment type="function">
    <text evidence="6">Catalyzes the transfer of a formyl group from 10-formyltetrahydrofolate to 5-phospho-ribosyl-glycinamide (GAR), producing 5-phospho-ribosyl-N-formylglycinamide (FGAR) and tetrahydrofolate.</text>
</comment>
<dbReference type="Gene3D" id="3.40.50.170">
    <property type="entry name" value="Formyl transferase, N-terminal domain"/>
    <property type="match status" value="1"/>
</dbReference>
<dbReference type="Pfam" id="PF00551">
    <property type="entry name" value="Formyl_trans_N"/>
    <property type="match status" value="1"/>
</dbReference>
<protein>
    <recommendedName>
        <fullName evidence="6">Phosphoribosylglycinamide formyltransferase</fullName>
        <ecNumber evidence="6">2.1.2.2</ecNumber>
    </recommendedName>
    <alternativeName>
        <fullName evidence="6">5'-phosphoribosylglycinamide transformylase</fullName>
    </alternativeName>
    <alternativeName>
        <fullName evidence="6">GAR transformylase</fullName>
        <shortName evidence="6">GART</shortName>
    </alternativeName>
</protein>
<keyword evidence="3 6" id="KW-0658">Purine biosynthesis</keyword>
<dbReference type="PANTHER" id="PTHR43369">
    <property type="entry name" value="PHOSPHORIBOSYLGLYCINAMIDE FORMYLTRANSFERASE"/>
    <property type="match status" value="1"/>
</dbReference>
<reference evidence="8 9" key="1">
    <citation type="submission" date="2019-05" db="EMBL/GenBank/DDBJ databases">
        <title>Panacibacter sp. strain 17mud1-8 Genome sequencing and assembly.</title>
        <authorList>
            <person name="Chhetri G."/>
        </authorList>
    </citation>
    <scope>NUCLEOTIDE SEQUENCE [LARGE SCALE GENOMIC DNA]</scope>
    <source>
        <strain evidence="8 9">17mud1-8</strain>
    </source>
</reference>
<keyword evidence="2 6" id="KW-0808">Transferase</keyword>
<dbReference type="OrthoDB" id="9806170at2"/>
<dbReference type="EMBL" id="SZQL01000002">
    <property type="protein sequence ID" value="TKK70906.1"/>
    <property type="molecule type" value="Genomic_DNA"/>
</dbReference>
<dbReference type="EC" id="2.1.2.2" evidence="6"/>
<dbReference type="AlphaFoldDB" id="A0A4U3LA62"/>
<comment type="catalytic activity">
    <reaction evidence="5 6">
        <text>N(1)-(5-phospho-beta-D-ribosyl)glycinamide + (6R)-10-formyltetrahydrofolate = N(2)-formyl-N(1)-(5-phospho-beta-D-ribosyl)glycinamide + (6S)-5,6,7,8-tetrahydrofolate + H(+)</text>
        <dbReference type="Rhea" id="RHEA:15053"/>
        <dbReference type="ChEBI" id="CHEBI:15378"/>
        <dbReference type="ChEBI" id="CHEBI:57453"/>
        <dbReference type="ChEBI" id="CHEBI:143788"/>
        <dbReference type="ChEBI" id="CHEBI:147286"/>
        <dbReference type="ChEBI" id="CHEBI:195366"/>
        <dbReference type="EC" id="2.1.2.2"/>
    </reaction>
</comment>
<evidence type="ECO:0000256" key="4">
    <source>
        <dbReference type="ARBA" id="ARBA00038440"/>
    </source>
</evidence>
<proteinExistence type="inferred from homology"/>
<dbReference type="PANTHER" id="PTHR43369:SF2">
    <property type="entry name" value="PHOSPHORIBOSYLGLYCINAMIDE FORMYLTRANSFERASE"/>
    <property type="match status" value="1"/>
</dbReference>
<dbReference type="PROSITE" id="PS00373">
    <property type="entry name" value="GART"/>
    <property type="match status" value="1"/>
</dbReference>
<feature type="binding site" evidence="6">
    <location>
        <position position="63"/>
    </location>
    <ligand>
        <name>(6R)-10-formyltetrahydrofolate</name>
        <dbReference type="ChEBI" id="CHEBI:195366"/>
    </ligand>
</feature>
<comment type="pathway">
    <text evidence="1 6">Purine metabolism; IMP biosynthesis via de novo pathway; N(2)-formyl-N(1)-(5-phospho-D-ribosyl)glycinamide from N(1)-(5-phospho-D-ribosyl)glycinamide (10-formyl THF route): step 1/1.</text>
</comment>